<keyword evidence="3" id="KW-0489">Methyltransferase</keyword>
<keyword evidence="1" id="KW-0808">Transferase</keyword>
<dbReference type="GO" id="GO:0032259">
    <property type="term" value="P:methylation"/>
    <property type="evidence" value="ECO:0007669"/>
    <property type="project" value="UniProtKB-KW"/>
</dbReference>
<dbReference type="SUPFAM" id="SSF53335">
    <property type="entry name" value="S-adenosyl-L-methionine-dependent methyltransferases"/>
    <property type="match status" value="1"/>
</dbReference>
<dbReference type="PANTHER" id="PTHR44068:SF11">
    <property type="entry name" value="GERANYL DIPHOSPHATE 2-C-METHYLTRANSFERASE"/>
    <property type="match status" value="1"/>
</dbReference>
<dbReference type="Proteomes" id="UP000612893">
    <property type="component" value="Unassembled WGS sequence"/>
</dbReference>
<dbReference type="Gene3D" id="3.40.50.150">
    <property type="entry name" value="Vaccinia Virus protein VP39"/>
    <property type="match status" value="1"/>
</dbReference>
<proteinExistence type="predicted"/>
<evidence type="ECO:0000256" key="1">
    <source>
        <dbReference type="ARBA" id="ARBA00022679"/>
    </source>
</evidence>
<name>A0A934K565_9BACT</name>
<dbReference type="InterPro" id="IPR050447">
    <property type="entry name" value="Erg6_SMT_methyltransf"/>
</dbReference>
<dbReference type="GO" id="GO:0008757">
    <property type="term" value="F:S-adenosylmethionine-dependent methyltransferase activity"/>
    <property type="evidence" value="ECO:0007669"/>
    <property type="project" value="UniProtKB-ARBA"/>
</dbReference>
<gene>
    <name evidence="3" type="ORF">JF922_02390</name>
</gene>
<dbReference type="Pfam" id="PF08241">
    <property type="entry name" value="Methyltransf_11"/>
    <property type="match status" value="1"/>
</dbReference>
<comment type="caution">
    <text evidence="3">The sequence shown here is derived from an EMBL/GenBank/DDBJ whole genome shotgun (WGS) entry which is preliminary data.</text>
</comment>
<accession>A0A934K565</accession>
<dbReference type="InterPro" id="IPR013216">
    <property type="entry name" value="Methyltransf_11"/>
</dbReference>
<dbReference type="AlphaFoldDB" id="A0A934K565"/>
<keyword evidence="4" id="KW-1185">Reference proteome</keyword>
<sequence>MLQLIAERLVEAADIRAGQSVLDVACGQGNAALAAARRNAQAAAVDYAPNLLQQGRERAAAEHLQVDFKEADAENLPFPDASFDLVLSTVGVMFAPNQERTADELVRVTRRGGQIALANWEPRGMGGDLFNIVARYAPPPPGIRPVALWGNREHLAQLFGARVNWTSLLTRDHVWRFRSPEQFSAFFREHYGPITRAFAGLDEDRRQELAADLTQLAERFNTATDGTLVAPMQYLEAVGTRR</sequence>
<dbReference type="InterPro" id="IPR029063">
    <property type="entry name" value="SAM-dependent_MTases_sf"/>
</dbReference>
<evidence type="ECO:0000313" key="4">
    <source>
        <dbReference type="Proteomes" id="UP000612893"/>
    </source>
</evidence>
<organism evidence="3 4">
    <name type="scientific">Candidatus Nephthysia bennettiae</name>
    <dbReference type="NCBI Taxonomy" id="3127016"/>
    <lineage>
        <taxon>Bacteria</taxon>
        <taxon>Bacillati</taxon>
        <taxon>Candidatus Dormiibacterota</taxon>
        <taxon>Candidatus Dormibacteria</taxon>
        <taxon>Candidatus Dormibacterales</taxon>
        <taxon>Candidatus Dormibacteraceae</taxon>
        <taxon>Candidatus Nephthysia</taxon>
    </lineage>
</organism>
<dbReference type="EMBL" id="JAEKNR010000029">
    <property type="protein sequence ID" value="MBJ7596923.1"/>
    <property type="molecule type" value="Genomic_DNA"/>
</dbReference>
<evidence type="ECO:0000259" key="2">
    <source>
        <dbReference type="Pfam" id="PF08241"/>
    </source>
</evidence>
<evidence type="ECO:0000313" key="3">
    <source>
        <dbReference type="EMBL" id="MBJ7596923.1"/>
    </source>
</evidence>
<dbReference type="CDD" id="cd02440">
    <property type="entry name" value="AdoMet_MTases"/>
    <property type="match status" value="1"/>
</dbReference>
<reference evidence="3" key="1">
    <citation type="submission" date="2020-10" db="EMBL/GenBank/DDBJ databases">
        <title>Ca. Dormibacterota MAGs.</title>
        <authorList>
            <person name="Montgomery K."/>
        </authorList>
    </citation>
    <scope>NUCLEOTIDE SEQUENCE [LARGE SCALE GENOMIC DNA]</scope>
    <source>
        <strain evidence="3">SC8812_S17_10</strain>
    </source>
</reference>
<protein>
    <submittedName>
        <fullName evidence="3">Class I SAM-dependent methyltransferase</fullName>
    </submittedName>
</protein>
<feature type="domain" description="Methyltransferase type 11" evidence="2">
    <location>
        <begin position="22"/>
        <end position="116"/>
    </location>
</feature>
<dbReference type="PANTHER" id="PTHR44068">
    <property type="entry name" value="ZGC:194242"/>
    <property type="match status" value="1"/>
</dbReference>